<dbReference type="Proteomes" id="UP001548189">
    <property type="component" value="Unassembled WGS sequence"/>
</dbReference>
<evidence type="ECO:0000313" key="2">
    <source>
        <dbReference type="Proteomes" id="UP001548189"/>
    </source>
</evidence>
<name>A0ABV2BSK8_9GAMM</name>
<reference evidence="1 2" key="1">
    <citation type="submission" date="2024-06" db="EMBL/GenBank/DDBJ databases">
        <authorList>
            <person name="Li F."/>
        </authorList>
    </citation>
    <scope>NUCLEOTIDE SEQUENCE [LARGE SCALE GENOMIC DNA]</scope>
    <source>
        <strain evidence="1 2">GXAS 311</strain>
    </source>
</reference>
<evidence type="ECO:0000313" key="1">
    <source>
        <dbReference type="EMBL" id="MET1254876.1"/>
    </source>
</evidence>
<sequence length="259" mass="29513">MNIKMSSWLITSIISAGTLILLVVSTVTQATSLGPVVEKSKTINELAASSQKKIDRLAEQIEDKVQQFKAVNKEIDGLEIYNAQMERQIENQLLEMQRLGLSMDKVSVIERQIAPLMLRMIDGLKEFVQLDVPFLTEERQNRLASLAEMMDRADVAVSEKFRRVLEAYQVEVDYGRTIESYTGVAKVDGNDQEVNFLRIGRVALIYQTRDQNRMGIWNIQKQQWEELDGEYRTQVTKGIRMAKKQMAPDMIIAPISAAQ</sequence>
<accession>A0ABV2BSK8</accession>
<organism evidence="1 2">
    <name type="scientific">Aliikangiella maris</name>
    <dbReference type="NCBI Taxonomy" id="3162458"/>
    <lineage>
        <taxon>Bacteria</taxon>
        <taxon>Pseudomonadati</taxon>
        <taxon>Pseudomonadota</taxon>
        <taxon>Gammaproteobacteria</taxon>
        <taxon>Oceanospirillales</taxon>
        <taxon>Pleioneaceae</taxon>
        <taxon>Aliikangiella</taxon>
    </lineage>
</organism>
<gene>
    <name evidence="1" type="ORF">ABVT43_07055</name>
</gene>
<dbReference type="InterPro" id="IPR016866">
    <property type="entry name" value="UCP028069"/>
</dbReference>
<dbReference type="PIRSF" id="PIRSF028069">
    <property type="entry name" value="UCP028069"/>
    <property type="match status" value="1"/>
</dbReference>
<dbReference type="EMBL" id="JBEVCJ010000006">
    <property type="protein sequence ID" value="MET1254876.1"/>
    <property type="molecule type" value="Genomic_DNA"/>
</dbReference>
<protein>
    <submittedName>
        <fullName evidence="1">DUF3450 domain-containing protein</fullName>
    </submittedName>
</protein>
<keyword evidence="2" id="KW-1185">Reference proteome</keyword>
<dbReference type="Pfam" id="PF11932">
    <property type="entry name" value="DUF3450"/>
    <property type="match status" value="1"/>
</dbReference>
<proteinExistence type="predicted"/>
<comment type="caution">
    <text evidence="1">The sequence shown here is derived from an EMBL/GenBank/DDBJ whole genome shotgun (WGS) entry which is preliminary data.</text>
</comment>